<feature type="compositionally biased region" description="Basic residues" evidence="1">
    <location>
        <begin position="142"/>
        <end position="155"/>
    </location>
</feature>
<dbReference type="InterPro" id="IPR039715">
    <property type="entry name" value="ZCCHC10"/>
</dbReference>
<dbReference type="WBParaSite" id="SRAE_2000273800.1">
    <property type="protein sequence ID" value="SRAE_2000273800.1"/>
    <property type="gene ID" value="WBGene00262952"/>
</dbReference>
<dbReference type="AlphaFoldDB" id="A0A090LKJ2"/>
<feature type="compositionally biased region" description="Basic residues" evidence="1">
    <location>
        <begin position="109"/>
        <end position="118"/>
    </location>
</feature>
<reference evidence="2 3" key="1">
    <citation type="submission" date="2014-09" db="EMBL/GenBank/DDBJ databases">
        <authorList>
            <person name="Martin A.A."/>
        </authorList>
    </citation>
    <scope>NUCLEOTIDE SEQUENCE</scope>
    <source>
        <strain evidence="3">ED321</strain>
        <strain evidence="2">ED321 Heterogonic</strain>
    </source>
</reference>
<accession>A0A090LKJ2</accession>
<sequence length="627" mass="72293">MISNSSKLSSEDITKPIFESTNSVDAGPDFRSTDNEKYSSNLKENTLPVKISDDGSDNILSDISDDIEMLKKEKKKKEKKDRKKEKRSKKKRRKRSRSPSETKDEETKKKSRKSKNPKRYSDSDHEIKHKKKRMNEEEEEHRKRKAEKKEKKSLKKEREKDKNREREGRKRRKRSRSNSVSRSRSFSSSSHERDNTSKRINYKKNSEKKYEPFLKRRAMVTAYQVEAANGSKFSINKCEWLSELTGAAKRISPQKNNKFKRNFNKVKMFKKQQYSPPREVIDKQALLEKAKINAAKLALKGELKREDVMIHTGGKSLETYIEQASNATENTVMTSLGPLVLPKVQQPKKEPIDLVKSMGVEAISDESEDEDAKWEKIEKVKAKTKVEEEEEHHIEIKKVPSSNALKFNISNFRAVPTKTVEERLLDEHKTKECVNSQNNLLNKWVPVNVNQAETASKIRYSINTLSSSNSKSKQSGHSKMNNHSMNLFDDLDLPPPPAPPTITISKAEDFNLPPPPVPPLVSTPKLPISVSDDFLPPPPLPPLPPPKTIVDIENVKSTMSFQKIIFMKNDAEKKLRDNPFDKEALQNLRDAEEFMKLWGTKTQEIRYCSKLIEIEPKGKKARYKIFF</sequence>
<evidence type="ECO:0000313" key="2">
    <source>
        <dbReference type="EMBL" id="CEF68080.1"/>
    </source>
</evidence>
<name>A0A090LKJ2_STRRB</name>
<dbReference type="PANTHER" id="PTHR13491:SF0">
    <property type="entry name" value="ZINC FINGER CCHC DOMAIN-CONTAINING PROTEIN 10"/>
    <property type="match status" value="1"/>
</dbReference>
<dbReference type="STRING" id="34506.A0A090LKJ2"/>
<feature type="compositionally biased region" description="Basic and acidic residues" evidence="1">
    <location>
        <begin position="98"/>
        <end position="108"/>
    </location>
</feature>
<feature type="compositionally biased region" description="Basic residues" evidence="1">
    <location>
        <begin position="72"/>
        <end position="97"/>
    </location>
</feature>
<evidence type="ECO:0000313" key="3">
    <source>
        <dbReference type="Proteomes" id="UP000035682"/>
    </source>
</evidence>
<gene>
    <name evidence="2 4 5" type="ORF">SRAE_2000273800</name>
</gene>
<keyword evidence="3" id="KW-1185">Reference proteome</keyword>
<dbReference type="CTD" id="36380445"/>
<feature type="compositionally biased region" description="Basic and acidic residues" evidence="1">
    <location>
        <begin position="156"/>
        <end position="168"/>
    </location>
</feature>
<dbReference type="Proteomes" id="UP000035682">
    <property type="component" value="Unplaced"/>
</dbReference>
<evidence type="ECO:0000313" key="4">
    <source>
        <dbReference type="WBParaSite" id="SRAE_2000273800.1"/>
    </source>
</evidence>
<dbReference type="GeneID" id="36380445"/>
<feature type="compositionally biased region" description="Low complexity" evidence="1">
    <location>
        <begin position="177"/>
        <end position="189"/>
    </location>
</feature>
<organism evidence="2">
    <name type="scientific">Strongyloides ratti</name>
    <name type="common">Parasitic roundworm</name>
    <dbReference type="NCBI Taxonomy" id="34506"/>
    <lineage>
        <taxon>Eukaryota</taxon>
        <taxon>Metazoa</taxon>
        <taxon>Ecdysozoa</taxon>
        <taxon>Nematoda</taxon>
        <taxon>Chromadorea</taxon>
        <taxon>Rhabditida</taxon>
        <taxon>Tylenchina</taxon>
        <taxon>Panagrolaimomorpha</taxon>
        <taxon>Strongyloidoidea</taxon>
        <taxon>Strongyloididae</taxon>
        <taxon>Strongyloides</taxon>
    </lineage>
</organism>
<protein>
    <submittedName>
        <fullName evidence="2 4">Uncharacterized protein</fullName>
    </submittedName>
</protein>
<reference evidence="4" key="2">
    <citation type="submission" date="2020-12" db="UniProtKB">
        <authorList>
            <consortium name="WormBaseParasite"/>
        </authorList>
    </citation>
    <scope>IDENTIFICATION</scope>
</reference>
<proteinExistence type="predicted"/>
<dbReference type="WormBase" id="SRAE_2000273800">
    <property type="protein sequence ID" value="SRP10958"/>
    <property type="gene ID" value="WBGene00262952"/>
</dbReference>
<feature type="compositionally biased region" description="Low complexity" evidence="1">
    <location>
        <begin position="466"/>
        <end position="479"/>
    </location>
</feature>
<evidence type="ECO:0000313" key="5">
    <source>
        <dbReference type="WormBase" id="SRAE_2000273800"/>
    </source>
</evidence>
<dbReference type="EMBL" id="LN609529">
    <property type="protein sequence ID" value="CEF68080.1"/>
    <property type="molecule type" value="Genomic_DNA"/>
</dbReference>
<feature type="region of interest" description="Disordered" evidence="1">
    <location>
        <begin position="464"/>
        <end position="498"/>
    </location>
</feature>
<dbReference type="RefSeq" id="XP_024507280.1">
    <property type="nucleotide sequence ID" value="XM_024653844.1"/>
</dbReference>
<feature type="region of interest" description="Disordered" evidence="1">
    <location>
        <begin position="1"/>
        <end position="208"/>
    </location>
</feature>
<evidence type="ECO:0000256" key="1">
    <source>
        <dbReference type="SAM" id="MobiDB-lite"/>
    </source>
</evidence>
<dbReference type="PANTHER" id="PTHR13491">
    <property type="entry name" value="ZCCHC10 PROTEIN"/>
    <property type="match status" value="1"/>
</dbReference>